<evidence type="ECO:0000256" key="4">
    <source>
        <dbReference type="PROSITE-ProRule" id="PRU00723"/>
    </source>
</evidence>
<reference evidence="6 7" key="1">
    <citation type="submission" date="2016-10" db="EMBL/GenBank/DDBJ databases">
        <title>Reductive evolution of mitochondrial metabolism and differential evolution of invasion-related proteins in Cryptosporidium.</title>
        <authorList>
            <person name="Liu S."/>
            <person name="Roellig D.M."/>
            <person name="Guo Y."/>
            <person name="Li N."/>
            <person name="Frace M.A."/>
            <person name="Tang K."/>
            <person name="Zhang L."/>
            <person name="Feng Y."/>
            <person name="Xiao L."/>
        </authorList>
    </citation>
    <scope>NUCLEOTIDE SEQUENCE [LARGE SCALE GENOMIC DNA]</scope>
    <source>
        <strain evidence="6">30847</strain>
    </source>
</reference>
<dbReference type="InterPro" id="IPR000571">
    <property type="entry name" value="Znf_CCCH"/>
</dbReference>
<dbReference type="InterPro" id="IPR032378">
    <property type="entry name" value="ZC3H15/TMA46_C"/>
</dbReference>
<dbReference type="PROSITE" id="PS50103">
    <property type="entry name" value="ZF_C3H1"/>
    <property type="match status" value="1"/>
</dbReference>
<sequence>MPPKGQAKADKGQKKLLEKQKQKLIEDKTFGLKNKNKSKSVQKYIKSITSQVHGGKCSQINNEAKIAQSKEEKKKQMQQQALLASIFKGTENIKKVSIEDTKKFDPTTIKAEQKIDLYIDQRDQKVNNSGQLKNPLAAEPTIFSTDIICKFFLEAVEKKQYGWFWVCPQGGDTCKYRHCLPKGYILKDDTEYEQINAGDEETIEEKIERERLELPGPGTPVTFDTFMKWKAKKDEEKKTEKDNKVAELKIRGKNFMSGKDLFVYDPSLFVDDEDAIEEDSYEREEDILSDYDEIKTEIEEQSCLDIDKNNIQDIQINESIFQNDVELPEDE</sequence>
<dbReference type="GeneID" id="92364561"/>
<gene>
    <name evidence="6" type="ORF">cand_003760</name>
</gene>
<evidence type="ECO:0000313" key="6">
    <source>
        <dbReference type="EMBL" id="OII75221.1"/>
    </source>
</evidence>
<comment type="caution">
    <text evidence="6">The sequence shown here is derived from an EMBL/GenBank/DDBJ whole genome shotgun (WGS) entry which is preliminary data.</text>
</comment>
<feature type="domain" description="C3H1-type" evidence="5">
    <location>
        <begin position="143"/>
        <end position="181"/>
    </location>
</feature>
<dbReference type="GO" id="GO:0002181">
    <property type="term" value="P:cytoplasmic translation"/>
    <property type="evidence" value="ECO:0007669"/>
    <property type="project" value="TreeGrafter"/>
</dbReference>
<evidence type="ECO:0000256" key="1">
    <source>
        <dbReference type="ARBA" id="ARBA00022723"/>
    </source>
</evidence>
<dbReference type="OrthoDB" id="278280at2759"/>
<dbReference type="VEuPathDB" id="CryptoDB:cand_003760"/>
<dbReference type="Pfam" id="PF16543">
    <property type="entry name" value="DFRP_C"/>
    <property type="match status" value="1"/>
</dbReference>
<proteinExistence type="predicted"/>
<keyword evidence="3 4" id="KW-0862">Zinc</keyword>
<dbReference type="PANTHER" id="PTHR12681:SF0">
    <property type="entry name" value="ZINC FINGER CCCH DOMAIN-CONTAINING PROTEIN 15"/>
    <property type="match status" value="1"/>
</dbReference>
<keyword evidence="1 4" id="KW-0479">Metal-binding</keyword>
<keyword evidence="7" id="KW-1185">Reference proteome</keyword>
<accession>A0A1J4MQP7</accession>
<dbReference type="EMBL" id="LRBS01000089">
    <property type="protein sequence ID" value="OII75221.1"/>
    <property type="molecule type" value="Genomic_DNA"/>
</dbReference>
<evidence type="ECO:0000313" key="7">
    <source>
        <dbReference type="Proteomes" id="UP000186804"/>
    </source>
</evidence>
<dbReference type="PANTHER" id="PTHR12681">
    <property type="entry name" value="ZINC FINGER-CONTAINING PROTEIN P48ZNF"/>
    <property type="match status" value="1"/>
</dbReference>
<protein>
    <recommendedName>
        <fullName evidence="5">C3H1-type domain-containing protein</fullName>
    </recommendedName>
</protein>
<evidence type="ECO:0000259" key="5">
    <source>
        <dbReference type="PROSITE" id="PS50103"/>
    </source>
</evidence>
<dbReference type="GO" id="GO:0003729">
    <property type="term" value="F:mRNA binding"/>
    <property type="evidence" value="ECO:0007669"/>
    <property type="project" value="TreeGrafter"/>
</dbReference>
<dbReference type="Proteomes" id="UP000186804">
    <property type="component" value="Unassembled WGS sequence"/>
</dbReference>
<name>A0A1J4MQP7_9CRYT</name>
<dbReference type="RefSeq" id="XP_067067437.1">
    <property type="nucleotide sequence ID" value="XM_067210620.1"/>
</dbReference>
<evidence type="ECO:0000256" key="2">
    <source>
        <dbReference type="ARBA" id="ARBA00022771"/>
    </source>
</evidence>
<feature type="zinc finger region" description="C3H1-type" evidence="4">
    <location>
        <begin position="143"/>
        <end position="181"/>
    </location>
</feature>
<organism evidence="6 7">
    <name type="scientific">Cryptosporidium andersoni</name>
    <dbReference type="NCBI Taxonomy" id="117008"/>
    <lineage>
        <taxon>Eukaryota</taxon>
        <taxon>Sar</taxon>
        <taxon>Alveolata</taxon>
        <taxon>Apicomplexa</taxon>
        <taxon>Conoidasida</taxon>
        <taxon>Coccidia</taxon>
        <taxon>Eucoccidiorida</taxon>
        <taxon>Eimeriorina</taxon>
        <taxon>Cryptosporidiidae</taxon>
        <taxon>Cryptosporidium</taxon>
    </lineage>
</organism>
<dbReference type="AlphaFoldDB" id="A0A1J4MQP7"/>
<evidence type="ECO:0000256" key="3">
    <source>
        <dbReference type="ARBA" id="ARBA00022833"/>
    </source>
</evidence>
<dbReference type="GO" id="GO:0008270">
    <property type="term" value="F:zinc ion binding"/>
    <property type="evidence" value="ECO:0007669"/>
    <property type="project" value="UniProtKB-KW"/>
</dbReference>
<dbReference type="Gene3D" id="6.20.400.10">
    <property type="match status" value="1"/>
</dbReference>
<keyword evidence="2 4" id="KW-0863">Zinc-finger</keyword>
<dbReference type="GO" id="GO:0005829">
    <property type="term" value="C:cytosol"/>
    <property type="evidence" value="ECO:0007669"/>
    <property type="project" value="TreeGrafter"/>
</dbReference>